<keyword evidence="2" id="KW-1185">Reference proteome</keyword>
<proteinExistence type="predicted"/>
<dbReference type="EMBL" id="CM018047">
    <property type="protein sequence ID" value="KAA8522801.1"/>
    <property type="molecule type" value="Genomic_DNA"/>
</dbReference>
<dbReference type="AlphaFoldDB" id="A0A5J5A0B6"/>
<evidence type="ECO:0000313" key="1">
    <source>
        <dbReference type="EMBL" id="KAA8522801.1"/>
    </source>
</evidence>
<dbReference type="GO" id="GO:0009507">
    <property type="term" value="C:chloroplast"/>
    <property type="evidence" value="ECO:0007669"/>
    <property type="project" value="TreeGrafter"/>
</dbReference>
<dbReference type="OrthoDB" id="41532at2759"/>
<sequence length="328" mass="36451">MAVVTSSAPLLSLYTSSVTPFNCRFSSNISNPGVQSIVSVPSRGRQHLGHRRSVTVASQLCEHETLNIDKSALNVAEAVSEGELWATACLRVRSFYNFRPSVGIEDHKRYLAEREFEALKERVAGKREGFRRVSCINATLPLLQVSSFSDDLGITCKFSDSGEDRVVVGTLDLNQCVSLPDEITGMKPKGIGADFLRAYVSNVCVAKELHRNGLGYALVAKSKLVAENWGNNFSYTCPLIFTYPLIPCIYNVCISGNAPLFYTCTLSRTQHTHTHMEGDYIYLSSHSLYIQCVHLVQCSIILFLHPLTHSTHTHTHTHGGRHVHTCRY</sequence>
<gene>
    <name evidence="1" type="ORF">F0562_009224</name>
</gene>
<dbReference type="Proteomes" id="UP000325577">
    <property type="component" value="Linkage Group LG4"/>
</dbReference>
<protein>
    <recommendedName>
        <fullName evidence="3">N-acetyltransferase domain-containing protein</fullName>
    </recommendedName>
</protein>
<dbReference type="PANTHER" id="PTHR47876">
    <property type="entry name" value="OS08G0260000 PROTEIN"/>
    <property type="match status" value="1"/>
</dbReference>
<dbReference type="PANTHER" id="PTHR47876:SF2">
    <property type="entry name" value="GCN5-RELATED N-ACETYLTRANSFERASE 7, CHLOROPLASTIC"/>
    <property type="match status" value="1"/>
</dbReference>
<reference evidence="1 2" key="1">
    <citation type="submission" date="2019-09" db="EMBL/GenBank/DDBJ databases">
        <title>A chromosome-level genome assembly of the Chinese tupelo Nyssa sinensis.</title>
        <authorList>
            <person name="Yang X."/>
            <person name="Kang M."/>
            <person name="Yang Y."/>
            <person name="Xiong H."/>
            <person name="Wang M."/>
            <person name="Zhang Z."/>
            <person name="Wang Z."/>
            <person name="Wu H."/>
            <person name="Ma T."/>
            <person name="Liu J."/>
            <person name="Xi Z."/>
        </authorList>
    </citation>
    <scope>NUCLEOTIDE SEQUENCE [LARGE SCALE GENOMIC DNA]</scope>
    <source>
        <strain evidence="1">J267</strain>
        <tissue evidence="1">Leaf</tissue>
    </source>
</reference>
<organism evidence="1 2">
    <name type="scientific">Nyssa sinensis</name>
    <dbReference type="NCBI Taxonomy" id="561372"/>
    <lineage>
        <taxon>Eukaryota</taxon>
        <taxon>Viridiplantae</taxon>
        <taxon>Streptophyta</taxon>
        <taxon>Embryophyta</taxon>
        <taxon>Tracheophyta</taxon>
        <taxon>Spermatophyta</taxon>
        <taxon>Magnoliopsida</taxon>
        <taxon>eudicotyledons</taxon>
        <taxon>Gunneridae</taxon>
        <taxon>Pentapetalae</taxon>
        <taxon>asterids</taxon>
        <taxon>Cornales</taxon>
        <taxon>Nyssaceae</taxon>
        <taxon>Nyssa</taxon>
    </lineage>
</organism>
<accession>A0A5J5A0B6</accession>
<evidence type="ECO:0008006" key="3">
    <source>
        <dbReference type="Google" id="ProtNLM"/>
    </source>
</evidence>
<name>A0A5J5A0B6_9ASTE</name>
<evidence type="ECO:0000313" key="2">
    <source>
        <dbReference type="Proteomes" id="UP000325577"/>
    </source>
</evidence>